<dbReference type="STRING" id="1227499.C493_12007"/>
<keyword evidence="1" id="KW-0812">Transmembrane</keyword>
<organism evidence="2 3">
    <name type="scientific">Natronolimnohabitans innermongolicus JCM 12255</name>
    <dbReference type="NCBI Taxonomy" id="1227499"/>
    <lineage>
        <taxon>Archaea</taxon>
        <taxon>Methanobacteriati</taxon>
        <taxon>Methanobacteriota</taxon>
        <taxon>Stenosarchaea group</taxon>
        <taxon>Halobacteria</taxon>
        <taxon>Halobacteriales</taxon>
        <taxon>Natrialbaceae</taxon>
        <taxon>Natronolimnohabitans</taxon>
    </lineage>
</organism>
<evidence type="ECO:0000313" key="3">
    <source>
        <dbReference type="Proteomes" id="UP000011602"/>
    </source>
</evidence>
<accession>L9WZI0</accession>
<dbReference type="EMBL" id="AOHZ01000053">
    <property type="protein sequence ID" value="ELY54899.1"/>
    <property type="molecule type" value="Genomic_DNA"/>
</dbReference>
<evidence type="ECO:0000256" key="1">
    <source>
        <dbReference type="SAM" id="Phobius"/>
    </source>
</evidence>
<keyword evidence="1" id="KW-0472">Membrane</keyword>
<dbReference type="RefSeq" id="WP_007259680.1">
    <property type="nucleotide sequence ID" value="NZ_AOHZ01000053.1"/>
</dbReference>
<comment type="caution">
    <text evidence="2">The sequence shown here is derived from an EMBL/GenBank/DDBJ whole genome shotgun (WGS) entry which is preliminary data.</text>
</comment>
<protein>
    <submittedName>
        <fullName evidence="2">Uncharacterized protein</fullName>
    </submittedName>
</protein>
<keyword evidence="3" id="KW-1185">Reference proteome</keyword>
<name>L9WZI0_9EURY</name>
<dbReference type="Proteomes" id="UP000011602">
    <property type="component" value="Unassembled WGS sequence"/>
</dbReference>
<reference evidence="2 3" key="1">
    <citation type="journal article" date="2014" name="PLoS Genet.">
        <title>Phylogenetically driven sequencing of extremely halophilic archaea reveals strategies for static and dynamic osmo-response.</title>
        <authorList>
            <person name="Becker E.A."/>
            <person name="Seitzer P.M."/>
            <person name="Tritt A."/>
            <person name="Larsen D."/>
            <person name="Krusor M."/>
            <person name="Yao A.I."/>
            <person name="Wu D."/>
            <person name="Madern D."/>
            <person name="Eisen J.A."/>
            <person name="Darling A.E."/>
            <person name="Facciotti M.T."/>
        </authorList>
    </citation>
    <scope>NUCLEOTIDE SEQUENCE [LARGE SCALE GENOMIC DNA]</scope>
    <source>
        <strain evidence="2 3">JCM 12255</strain>
    </source>
</reference>
<keyword evidence="1" id="KW-1133">Transmembrane helix</keyword>
<gene>
    <name evidence="2" type="ORF">C493_12007</name>
</gene>
<dbReference type="AlphaFoldDB" id="L9WZI0"/>
<sequence>MRSFLPTDLEPALFAVVGLVLLSDVAFGVSDRLPDGWFHLLLGIGLVIAAIVLTLERRRTDGP</sequence>
<feature type="transmembrane region" description="Helical" evidence="1">
    <location>
        <begin position="12"/>
        <end position="30"/>
    </location>
</feature>
<feature type="transmembrane region" description="Helical" evidence="1">
    <location>
        <begin position="36"/>
        <end position="55"/>
    </location>
</feature>
<evidence type="ECO:0000313" key="2">
    <source>
        <dbReference type="EMBL" id="ELY54899.1"/>
    </source>
</evidence>
<proteinExistence type="predicted"/>